<dbReference type="Gene3D" id="3.40.50.1980">
    <property type="entry name" value="Nitrogenase molybdenum iron protein domain"/>
    <property type="match status" value="2"/>
</dbReference>
<dbReference type="InterPro" id="IPR000510">
    <property type="entry name" value="Nase/OxRdtase_comp1"/>
</dbReference>
<sequence>MKSGVIEPDALTGMILGAEGIPDVAVLLNGPTGCKFYHGHVAHVQRGGSEVPDPYLTLEPWFFGQPRVPCTYLDDEDYIFGAGQKLHEILPSLAARWDGLILVVNAPGAALIGDDLEKAIALAGVQDRCIPVETPGFSCPGPAGTDRVIARVLRHIAPAKEKARDGTVNLLGLSLMQRHWKGSLAEVTRLLARMGVQVLSSPGAGSETGSIRSSPGAAYNLLVFPEFGEETARWYGQNAGTPCYIPAEGAPIGFDATSAWVREVSELLGADPSDITGEIAAARANAAAHIAGQNSISGVPRGAGYAIRAESSVALPLVKWLYTYLGMVPTGVEVAGGAYPPYRGELLRFLEEIGASETWSVFPGVRNPDIVFADGMTGKMLANQGICRGYVEVGYPSSGRIELVPRTILGVSGALYLVEEILNILR</sequence>
<reference evidence="2 3" key="1">
    <citation type="submission" date="2023-10" db="EMBL/GenBank/DDBJ databases">
        <title>The complete genome sequence of Methanoculleus palmolei DSM 4273.</title>
        <authorList>
            <person name="Lai S.-J."/>
            <person name="You Y.-T."/>
            <person name="Chen S.-C."/>
        </authorList>
    </citation>
    <scope>NUCLEOTIDE SEQUENCE [LARGE SCALE GENOMIC DNA]</scope>
    <source>
        <strain evidence="2 3">DSM 4273</strain>
    </source>
</reference>
<proteinExistence type="predicted"/>
<keyword evidence="3" id="KW-1185">Reference proteome</keyword>
<dbReference type="AlphaFoldDB" id="A0ABD8A732"/>
<dbReference type="Proteomes" id="UP001626603">
    <property type="component" value="Chromosome"/>
</dbReference>
<dbReference type="InterPro" id="IPR049939">
    <property type="entry name" value="NifE-like"/>
</dbReference>
<organism evidence="2 3">
    <name type="scientific">Methanoculleus palmolei</name>
    <dbReference type="NCBI Taxonomy" id="72612"/>
    <lineage>
        <taxon>Archaea</taxon>
        <taxon>Methanobacteriati</taxon>
        <taxon>Methanobacteriota</taxon>
        <taxon>Stenosarchaea group</taxon>
        <taxon>Methanomicrobia</taxon>
        <taxon>Methanomicrobiales</taxon>
        <taxon>Methanomicrobiaceae</taxon>
        <taxon>Methanoculleus</taxon>
    </lineage>
</organism>
<dbReference type="PANTHER" id="PTHR42956">
    <property type="entry name" value="NITROGENASE IRON-MOLYBDENUM COFACTOR BIOSYNTHESIS PROTEIN NIFE"/>
    <property type="match status" value="1"/>
</dbReference>
<feature type="domain" description="Nitrogenase/oxidoreductase component 1" evidence="1">
    <location>
        <begin position="14"/>
        <end position="425"/>
    </location>
</feature>
<evidence type="ECO:0000313" key="2">
    <source>
        <dbReference type="EMBL" id="WOX55359.1"/>
    </source>
</evidence>
<name>A0ABD8A732_9EURY</name>
<dbReference type="SUPFAM" id="SSF53807">
    <property type="entry name" value="Helical backbone' metal receptor"/>
    <property type="match status" value="1"/>
</dbReference>
<dbReference type="Pfam" id="PF00148">
    <property type="entry name" value="Oxidored_nitro"/>
    <property type="match status" value="1"/>
</dbReference>
<dbReference type="EMBL" id="CP137641">
    <property type="protein sequence ID" value="WOX55359.1"/>
    <property type="molecule type" value="Genomic_DNA"/>
</dbReference>
<dbReference type="PANTHER" id="PTHR42956:SF1">
    <property type="entry name" value="NITROGENASE IRON-MOLYBDENUM COFACTOR BIOSYNTHESIS PROTEIN NIFE"/>
    <property type="match status" value="1"/>
</dbReference>
<gene>
    <name evidence="2" type="ORF">R6Y95_07770</name>
</gene>
<protein>
    <submittedName>
        <fullName evidence="2">Nitrogenase component 1</fullName>
    </submittedName>
</protein>
<evidence type="ECO:0000259" key="1">
    <source>
        <dbReference type="Pfam" id="PF00148"/>
    </source>
</evidence>
<accession>A0ABD8A732</accession>
<evidence type="ECO:0000313" key="3">
    <source>
        <dbReference type="Proteomes" id="UP001626603"/>
    </source>
</evidence>